<sequence length="99" mass="10819">MQSFDPITGLEISEAGAPVGSAGEPRAQLGRVTRRRVTPSALGSQSRGQPVRQRGVRLGRLLLCGRKKQRQKNCPAFRSFNQGLLYKNRSERSADGLSP</sequence>
<feature type="compositionally biased region" description="Low complexity" evidence="1">
    <location>
        <begin position="43"/>
        <end position="54"/>
    </location>
</feature>
<organism evidence="2 3">
    <name type="scientific">Cirrhinus molitorella</name>
    <name type="common">mud carp</name>
    <dbReference type="NCBI Taxonomy" id="172907"/>
    <lineage>
        <taxon>Eukaryota</taxon>
        <taxon>Metazoa</taxon>
        <taxon>Chordata</taxon>
        <taxon>Craniata</taxon>
        <taxon>Vertebrata</taxon>
        <taxon>Euteleostomi</taxon>
        <taxon>Actinopterygii</taxon>
        <taxon>Neopterygii</taxon>
        <taxon>Teleostei</taxon>
        <taxon>Ostariophysi</taxon>
        <taxon>Cypriniformes</taxon>
        <taxon>Cyprinidae</taxon>
        <taxon>Labeoninae</taxon>
        <taxon>Labeonini</taxon>
        <taxon>Cirrhinus</taxon>
    </lineage>
</organism>
<evidence type="ECO:0000256" key="1">
    <source>
        <dbReference type="SAM" id="MobiDB-lite"/>
    </source>
</evidence>
<gene>
    <name evidence="2" type="ORF">Q8A67_019729</name>
</gene>
<dbReference type="EMBL" id="JAUYZG010000019">
    <property type="protein sequence ID" value="KAK2878938.1"/>
    <property type="molecule type" value="Genomic_DNA"/>
</dbReference>
<proteinExistence type="predicted"/>
<keyword evidence="3" id="KW-1185">Reference proteome</keyword>
<evidence type="ECO:0000313" key="2">
    <source>
        <dbReference type="EMBL" id="KAK2878938.1"/>
    </source>
</evidence>
<accession>A0AA88TPZ9</accession>
<feature type="region of interest" description="Disordered" evidence="1">
    <location>
        <begin position="1"/>
        <end position="54"/>
    </location>
</feature>
<protein>
    <submittedName>
        <fullName evidence="2">Uncharacterized protein</fullName>
    </submittedName>
</protein>
<dbReference type="Proteomes" id="UP001187343">
    <property type="component" value="Unassembled WGS sequence"/>
</dbReference>
<name>A0AA88TPZ9_9TELE</name>
<dbReference type="AlphaFoldDB" id="A0AA88TPZ9"/>
<reference evidence="2" key="1">
    <citation type="submission" date="2023-08" db="EMBL/GenBank/DDBJ databases">
        <title>Chromosome-level Genome Assembly of mud carp (Cirrhinus molitorella).</title>
        <authorList>
            <person name="Liu H."/>
        </authorList>
    </citation>
    <scope>NUCLEOTIDE SEQUENCE</scope>
    <source>
        <strain evidence="2">Prfri</strain>
        <tissue evidence="2">Muscle</tissue>
    </source>
</reference>
<evidence type="ECO:0000313" key="3">
    <source>
        <dbReference type="Proteomes" id="UP001187343"/>
    </source>
</evidence>
<comment type="caution">
    <text evidence="2">The sequence shown here is derived from an EMBL/GenBank/DDBJ whole genome shotgun (WGS) entry which is preliminary data.</text>
</comment>